<protein>
    <submittedName>
        <fullName evidence="5">Monoterpene epsilon-lactone hydrolase</fullName>
        <ecNumber evidence="5">3.1.1.83</ecNumber>
    </submittedName>
</protein>
<proteinExistence type="inferred from homology"/>
<organism evidence="5 6">
    <name type="scientific">Pseudoruegeria aquimaris</name>
    <dbReference type="NCBI Taxonomy" id="393663"/>
    <lineage>
        <taxon>Bacteria</taxon>
        <taxon>Pseudomonadati</taxon>
        <taxon>Pseudomonadota</taxon>
        <taxon>Alphaproteobacteria</taxon>
        <taxon>Rhodobacterales</taxon>
        <taxon>Roseobacteraceae</taxon>
        <taxon>Pseudoruegeria</taxon>
    </lineage>
</organism>
<evidence type="ECO:0000256" key="2">
    <source>
        <dbReference type="ARBA" id="ARBA00022801"/>
    </source>
</evidence>
<evidence type="ECO:0000256" key="1">
    <source>
        <dbReference type="ARBA" id="ARBA00010515"/>
    </source>
</evidence>
<dbReference type="PANTHER" id="PTHR48081">
    <property type="entry name" value="AB HYDROLASE SUPERFAMILY PROTEIN C4A8.06C"/>
    <property type="match status" value="1"/>
</dbReference>
<dbReference type="SUPFAM" id="SSF53474">
    <property type="entry name" value="alpha/beta-Hydrolases"/>
    <property type="match status" value="1"/>
</dbReference>
<keyword evidence="6" id="KW-1185">Reference proteome</keyword>
<dbReference type="InterPro" id="IPR002168">
    <property type="entry name" value="Lipase_GDXG_HIS_AS"/>
</dbReference>
<sequence length="311" mass="33016">MTSLAQRFWNLTARGFEKQVLRLVTNQAALRRLYDRLAPISYRRLKDMHFAPALIEAGGFTARGRWCTRGTGAQAGLLFYVHGGGFCIGSPRTHGRLVAALAGAAGLKGLAVAYRLAPEHPFPAALEDVVEAYRAVLAAGWDPARIVIAGDSAGGNLALSLLAECKRLGLPRPAGCMAIAPAVDLSGESPSLHENAASEMLLPEKWLAIALDGYLAGADPKDPRASPLFGDFEGAGPVFLTVGAGELFRDEARRMRDALQAQGVAVSYEEVPGVHHVWHLRFGQSPEADAAVARMGAFARACLPRAGDAPD</sequence>
<dbReference type="InterPro" id="IPR033140">
    <property type="entry name" value="Lipase_GDXG_put_SER_AS"/>
</dbReference>
<dbReference type="PANTHER" id="PTHR48081:SF30">
    <property type="entry name" value="ACETYL-HYDROLASE LIPR-RELATED"/>
    <property type="match status" value="1"/>
</dbReference>
<dbReference type="Gene3D" id="3.40.50.1820">
    <property type="entry name" value="alpha/beta hydrolase"/>
    <property type="match status" value="1"/>
</dbReference>
<gene>
    <name evidence="5" type="primary">mlhB</name>
    <name evidence="5" type="ORF">PSA7680_01944</name>
</gene>
<name>A0A1Y5SG96_9RHOB</name>
<accession>A0A1Y5SG96</accession>
<feature type="domain" description="Alpha/beta hydrolase fold-3" evidence="4">
    <location>
        <begin position="78"/>
        <end position="279"/>
    </location>
</feature>
<evidence type="ECO:0000313" key="5">
    <source>
        <dbReference type="EMBL" id="SLN39427.1"/>
    </source>
</evidence>
<keyword evidence="2 5" id="KW-0378">Hydrolase</keyword>
<dbReference type="PROSITE" id="PS01173">
    <property type="entry name" value="LIPASE_GDXG_HIS"/>
    <property type="match status" value="1"/>
</dbReference>
<dbReference type="EC" id="3.1.1.83" evidence="5"/>
<dbReference type="OrthoDB" id="9806180at2"/>
<dbReference type="InterPro" id="IPR029058">
    <property type="entry name" value="AB_hydrolase_fold"/>
</dbReference>
<evidence type="ECO:0000259" key="4">
    <source>
        <dbReference type="Pfam" id="PF07859"/>
    </source>
</evidence>
<dbReference type="AlphaFoldDB" id="A0A1Y5SG96"/>
<dbReference type="InterPro" id="IPR013094">
    <property type="entry name" value="AB_hydrolase_3"/>
</dbReference>
<evidence type="ECO:0000256" key="3">
    <source>
        <dbReference type="PROSITE-ProRule" id="PRU10038"/>
    </source>
</evidence>
<evidence type="ECO:0000313" key="6">
    <source>
        <dbReference type="Proteomes" id="UP000193409"/>
    </source>
</evidence>
<comment type="similarity">
    <text evidence="1">Belongs to the 'GDXG' lipolytic enzyme family.</text>
</comment>
<dbReference type="Pfam" id="PF07859">
    <property type="entry name" value="Abhydrolase_3"/>
    <property type="match status" value="1"/>
</dbReference>
<dbReference type="EMBL" id="FWFQ01000012">
    <property type="protein sequence ID" value="SLN39427.1"/>
    <property type="molecule type" value="Genomic_DNA"/>
</dbReference>
<dbReference type="InterPro" id="IPR050300">
    <property type="entry name" value="GDXG_lipolytic_enzyme"/>
</dbReference>
<dbReference type="GO" id="GO:0004806">
    <property type="term" value="F:triacylglycerol lipase activity"/>
    <property type="evidence" value="ECO:0007669"/>
    <property type="project" value="TreeGrafter"/>
</dbReference>
<dbReference type="PROSITE" id="PS01174">
    <property type="entry name" value="LIPASE_GDXG_SER"/>
    <property type="match status" value="1"/>
</dbReference>
<dbReference type="RefSeq" id="WP_085868509.1">
    <property type="nucleotide sequence ID" value="NZ_FWFQ01000012.1"/>
</dbReference>
<dbReference type="Proteomes" id="UP000193409">
    <property type="component" value="Unassembled WGS sequence"/>
</dbReference>
<reference evidence="5 6" key="1">
    <citation type="submission" date="2017-03" db="EMBL/GenBank/DDBJ databases">
        <authorList>
            <person name="Afonso C.L."/>
            <person name="Miller P.J."/>
            <person name="Scott M.A."/>
            <person name="Spackman E."/>
            <person name="Goraichik I."/>
            <person name="Dimitrov K.M."/>
            <person name="Suarez D.L."/>
            <person name="Swayne D.E."/>
        </authorList>
    </citation>
    <scope>NUCLEOTIDE SEQUENCE [LARGE SCALE GENOMIC DNA]</scope>
    <source>
        <strain evidence="5 6">CECT 7680</strain>
    </source>
</reference>
<feature type="active site" evidence="3">
    <location>
        <position position="152"/>
    </location>
</feature>